<keyword evidence="8" id="KW-0539">Nucleus</keyword>
<keyword evidence="11" id="KW-1185">Reference proteome</keyword>
<feature type="region of interest" description="Disordered" evidence="9">
    <location>
        <begin position="197"/>
        <end position="316"/>
    </location>
</feature>
<dbReference type="InterPro" id="IPR013734">
    <property type="entry name" value="TF_Nrm1/Whi5"/>
</dbReference>
<organism evidence="10 11">
    <name type="scientific">Thyridium curvatum</name>
    <dbReference type="NCBI Taxonomy" id="1093900"/>
    <lineage>
        <taxon>Eukaryota</taxon>
        <taxon>Fungi</taxon>
        <taxon>Dikarya</taxon>
        <taxon>Ascomycota</taxon>
        <taxon>Pezizomycotina</taxon>
        <taxon>Sordariomycetes</taxon>
        <taxon>Sordariomycetidae</taxon>
        <taxon>Thyridiales</taxon>
        <taxon>Thyridiaceae</taxon>
        <taxon>Thyridium</taxon>
    </lineage>
</organism>
<evidence type="ECO:0000256" key="1">
    <source>
        <dbReference type="ARBA" id="ARBA00004123"/>
    </source>
</evidence>
<dbReference type="OrthoDB" id="5345625at2759"/>
<keyword evidence="6" id="KW-0805">Transcription regulation</keyword>
<dbReference type="AlphaFoldDB" id="A0A507AXY1"/>
<accession>A0A507AXY1</accession>
<feature type="region of interest" description="Disordered" evidence="9">
    <location>
        <begin position="107"/>
        <end position="132"/>
    </location>
</feature>
<evidence type="ECO:0000313" key="11">
    <source>
        <dbReference type="Proteomes" id="UP000319257"/>
    </source>
</evidence>
<reference evidence="10 11" key="1">
    <citation type="submission" date="2019-06" db="EMBL/GenBank/DDBJ databases">
        <title>Draft genome sequence of the filamentous fungus Phialemoniopsis curvata isolated from diesel fuel.</title>
        <authorList>
            <person name="Varaljay V.A."/>
            <person name="Lyon W.J."/>
            <person name="Crouch A.L."/>
            <person name="Drake C.E."/>
            <person name="Hollomon J.M."/>
            <person name="Nadeau L.J."/>
            <person name="Nunn H.S."/>
            <person name="Stevenson B.S."/>
            <person name="Bojanowski C.L."/>
            <person name="Crookes-Goodson W.J."/>
        </authorList>
    </citation>
    <scope>NUCLEOTIDE SEQUENCE [LARGE SCALE GENOMIC DNA]</scope>
    <source>
        <strain evidence="10 11">D216</strain>
    </source>
</reference>
<evidence type="ECO:0000256" key="2">
    <source>
        <dbReference type="ARBA" id="ARBA00004496"/>
    </source>
</evidence>
<dbReference type="GO" id="GO:0005737">
    <property type="term" value="C:cytoplasm"/>
    <property type="evidence" value="ECO:0007669"/>
    <property type="project" value="UniProtKB-SubCell"/>
</dbReference>
<proteinExistence type="inferred from homology"/>
<comment type="caution">
    <text evidence="10">The sequence shown here is derived from an EMBL/GenBank/DDBJ whole genome shotgun (WGS) entry which is preliminary data.</text>
</comment>
<keyword evidence="5" id="KW-0678">Repressor</keyword>
<comment type="subcellular location">
    <subcellularLocation>
        <location evidence="2">Cytoplasm</location>
    </subcellularLocation>
    <subcellularLocation>
        <location evidence="1">Nucleus</location>
    </subcellularLocation>
</comment>
<sequence>MNSSPTKRRVLGSLDVNAPSPNSRPAQLKDAKPASLSPQKASISIAPATTVVHESEKRQATMADGEPPAKKACLSTPERELQSAALSQEQAEQFLANLCFLRQTAAQRDTDRRQPASPAASSVFDESTLDTSQATNLTEPDHDVAVAAAVTAQLPPVAPRPRRRMTHAESKDAAERLRLRFALAKYKVATGQADVPLEQLQQRPMPGAPLRTRQLPTPAAEREVSPSTVSSGGSQSDEGEEEVIQNSQESVSAPAARRDLPNFASPEKGALPRLPPTSAAITPRRKQIEEEDDKLTSSAIRGGAANGLLSLSLARS</sequence>
<keyword evidence="7" id="KW-0804">Transcription</keyword>
<dbReference type="InParanoid" id="A0A507AXY1"/>
<evidence type="ECO:0000256" key="8">
    <source>
        <dbReference type="ARBA" id="ARBA00023242"/>
    </source>
</evidence>
<feature type="compositionally biased region" description="Basic residues" evidence="9">
    <location>
        <begin position="1"/>
        <end position="10"/>
    </location>
</feature>
<evidence type="ECO:0000256" key="9">
    <source>
        <dbReference type="SAM" id="MobiDB-lite"/>
    </source>
</evidence>
<evidence type="ECO:0000256" key="3">
    <source>
        <dbReference type="ARBA" id="ARBA00006922"/>
    </source>
</evidence>
<feature type="compositionally biased region" description="Low complexity" evidence="9">
    <location>
        <begin position="301"/>
        <end position="316"/>
    </location>
</feature>
<dbReference type="Proteomes" id="UP000319257">
    <property type="component" value="Unassembled WGS sequence"/>
</dbReference>
<evidence type="ECO:0000256" key="4">
    <source>
        <dbReference type="ARBA" id="ARBA00022490"/>
    </source>
</evidence>
<dbReference type="GO" id="GO:0005634">
    <property type="term" value="C:nucleus"/>
    <property type="evidence" value="ECO:0007669"/>
    <property type="project" value="UniProtKB-SubCell"/>
</dbReference>
<dbReference type="Pfam" id="PF08528">
    <property type="entry name" value="Whi5"/>
    <property type="match status" value="1"/>
</dbReference>
<evidence type="ECO:0000256" key="6">
    <source>
        <dbReference type="ARBA" id="ARBA00023015"/>
    </source>
</evidence>
<comment type="similarity">
    <text evidence="3">Belongs to the WHI5/NRM1 family.</text>
</comment>
<dbReference type="GeneID" id="41976419"/>
<gene>
    <name evidence="10" type="ORF">E0L32_008972</name>
</gene>
<evidence type="ECO:0000256" key="7">
    <source>
        <dbReference type="ARBA" id="ARBA00023163"/>
    </source>
</evidence>
<evidence type="ECO:0000313" key="10">
    <source>
        <dbReference type="EMBL" id="TPX09781.1"/>
    </source>
</evidence>
<dbReference type="RefSeq" id="XP_030991492.1">
    <property type="nucleotide sequence ID" value="XM_031143885.1"/>
</dbReference>
<protein>
    <submittedName>
        <fullName evidence="10">Uncharacterized protein</fullName>
    </submittedName>
</protein>
<feature type="compositionally biased region" description="Low complexity" evidence="9">
    <location>
        <begin position="225"/>
        <end position="236"/>
    </location>
</feature>
<dbReference type="EMBL" id="SKBQ01000062">
    <property type="protein sequence ID" value="TPX09781.1"/>
    <property type="molecule type" value="Genomic_DNA"/>
</dbReference>
<name>A0A507AXY1_9PEZI</name>
<keyword evidence="4" id="KW-0963">Cytoplasm</keyword>
<feature type="region of interest" description="Disordered" evidence="9">
    <location>
        <begin position="1"/>
        <end position="74"/>
    </location>
</feature>
<feature type="region of interest" description="Disordered" evidence="9">
    <location>
        <begin position="152"/>
        <end position="171"/>
    </location>
</feature>
<dbReference type="STRING" id="1093900.A0A507AXY1"/>
<evidence type="ECO:0000256" key="5">
    <source>
        <dbReference type="ARBA" id="ARBA00022491"/>
    </source>
</evidence>